<reference evidence="3" key="1">
    <citation type="journal article" date="2020" name="Microorganisms">
        <title>Reliable Identification of Environmental Pseudomonas Isolates Using the rpoD Gene.</title>
        <authorList>
            <consortium name="The Broad Institute Genome Sequencing Platform"/>
            <person name="Girard L."/>
            <person name="Lood C."/>
            <person name="Rokni-Zadeh H."/>
            <person name="van Noort V."/>
            <person name="Lavigne R."/>
            <person name="De Mot R."/>
        </authorList>
    </citation>
    <scope>NUCLEOTIDE SEQUENCE [LARGE SCALE GENOMIC DNA]</scope>
    <source>
        <strain evidence="3">SWRI145</strain>
    </source>
</reference>
<protein>
    <submittedName>
        <fullName evidence="3">Alpha/beta hydrolase</fullName>
    </submittedName>
</protein>
<feature type="domain" description="Serine aminopeptidase S33" evidence="2">
    <location>
        <begin position="124"/>
        <end position="247"/>
    </location>
</feature>
<dbReference type="Pfam" id="PF12146">
    <property type="entry name" value="Hydrolase_4"/>
    <property type="match status" value="1"/>
</dbReference>
<dbReference type="Gene3D" id="3.40.50.1820">
    <property type="entry name" value="alpha/beta hydrolase"/>
    <property type="match status" value="1"/>
</dbReference>
<dbReference type="AlphaFoldDB" id="A0A8I0CWR2"/>
<dbReference type="InterPro" id="IPR022742">
    <property type="entry name" value="Hydrolase_4"/>
</dbReference>
<comment type="caution">
    <text evidence="3">The sequence shown here is derived from an EMBL/GenBank/DDBJ whole genome shotgun (WGS) entry which is preliminary data.</text>
</comment>
<evidence type="ECO:0000256" key="1">
    <source>
        <dbReference type="SAM" id="Phobius"/>
    </source>
</evidence>
<organism evidence="3">
    <name type="scientific">Pseudomonas tritici</name>
    <dbReference type="NCBI Taxonomy" id="2745518"/>
    <lineage>
        <taxon>Bacteria</taxon>
        <taxon>Pseudomonadati</taxon>
        <taxon>Pseudomonadota</taxon>
        <taxon>Gammaproteobacteria</taxon>
        <taxon>Pseudomonadales</taxon>
        <taxon>Pseudomonadaceae</taxon>
        <taxon>Pseudomonas</taxon>
    </lineage>
</organism>
<feature type="transmembrane region" description="Helical" evidence="1">
    <location>
        <begin position="12"/>
        <end position="36"/>
    </location>
</feature>
<keyword evidence="1" id="KW-0472">Membrane</keyword>
<name>A0A8I0CWR2_9PSED</name>
<dbReference type="PANTHER" id="PTHR11614">
    <property type="entry name" value="PHOSPHOLIPASE-RELATED"/>
    <property type="match status" value="1"/>
</dbReference>
<dbReference type="InterPro" id="IPR029058">
    <property type="entry name" value="AB_hydrolase_fold"/>
</dbReference>
<keyword evidence="1" id="KW-0812">Transmembrane</keyword>
<accession>A0A8I0CWR2</accession>
<dbReference type="InterPro" id="IPR051044">
    <property type="entry name" value="MAG_DAG_Lipase"/>
</dbReference>
<evidence type="ECO:0000259" key="2">
    <source>
        <dbReference type="Pfam" id="PF12146"/>
    </source>
</evidence>
<dbReference type="GO" id="GO:0016787">
    <property type="term" value="F:hydrolase activity"/>
    <property type="evidence" value="ECO:0007669"/>
    <property type="project" value="UniProtKB-KW"/>
</dbReference>
<keyword evidence="1" id="KW-1133">Transmembrane helix</keyword>
<gene>
    <name evidence="3" type="ORF">HU722_16030</name>
</gene>
<dbReference type="SUPFAM" id="SSF53474">
    <property type="entry name" value="alpha/beta-Hydrolases"/>
    <property type="match status" value="1"/>
</dbReference>
<evidence type="ECO:0000313" key="3">
    <source>
        <dbReference type="EMBL" id="MBC3293028.1"/>
    </source>
</evidence>
<keyword evidence="3" id="KW-0378">Hydrolase</keyword>
<proteinExistence type="predicted"/>
<dbReference type="EMBL" id="JABWQF010000008">
    <property type="protein sequence ID" value="MBC3293028.1"/>
    <property type="molecule type" value="Genomic_DNA"/>
</dbReference>
<sequence>MTNLPQRIRTRLLAVLKNSAKALGIVVIVLLAVRIYKSQTGPALQPWHTWTANEMSAREIDQATFNDYLVRETAIFHDLQTDVTDTLQGNEKTPLNRYYRHSPVWSGRFPDDGNRSFVLMPNAKPKGVVVLLHGLTDSPYSVKSLARDYQQQGFIAIAPRLPGHGTAPGALTDVDWQDWMAVTRLAVREATRLAGKDVPLHLLGYSNGGALAMKYALDALDDPQLRQPQQLILLSPMIRVNAFARFAGLAGLPALLPPFAKAAWLSVLPEYNPFKYNSFPVKAARQSWLLTQALQKQLNNDARSGKLKTLAPVLAFQSVMDSTVSTRGVVDSLFNLLPANGSALVLFDINQAATLRPLFRPGAYVAAESLLPATPRRFTTTVVTNASAQSLETVARTTRAGERDEHVQLLTMSYPRDLYSLSHVAIPFPPNDDLYGSQPTDPQRYGINLGNVSLRGETSTLVVGMDSLMRVTSNPFYDYMVARINQLSGCVESCQSAASKPAPAH</sequence>